<accession>A0A9Q2RUQ8</accession>
<reference evidence="2" key="1">
    <citation type="submission" date="2021-01" db="EMBL/GenBank/DDBJ databases">
        <title>Diatom-associated Roseobacters Show Island Model of Population Structure.</title>
        <authorList>
            <person name="Qu L."/>
            <person name="Feng X."/>
            <person name="Chen Y."/>
            <person name="Li L."/>
            <person name="Wang X."/>
            <person name="Hu Z."/>
            <person name="Wang H."/>
            <person name="Luo H."/>
        </authorList>
    </citation>
    <scope>NUCLEOTIDE SEQUENCE</scope>
    <source>
        <strain evidence="2">SM26-45</strain>
    </source>
</reference>
<gene>
    <name evidence="2" type="ORF">JQX14_22195</name>
</gene>
<protein>
    <recommendedName>
        <fullName evidence="4">Peptidase C-terminal archaeal/bacterial domain-containing protein</fullName>
    </recommendedName>
</protein>
<evidence type="ECO:0000313" key="2">
    <source>
        <dbReference type="EMBL" id="MBM2357265.1"/>
    </source>
</evidence>
<sequence>MTRTKLLSMVSAAALAMTPMTALAQDKSGENVQPTESTAEVSAVGKVALAQDLFAYAQEGKNAVAALAAAQIMQGVDAKDVEREKTTSDNEDMAGVTEEADGADAPMDAEAMLTAALEYAGGDPAVTGLIEDAQAEGSRGRIGGASRTLSRLPAGKIDLFKVPFYGGRFAELAVVGDGDANLDLLVTDENGNTICLDKTYTDKIYCSFTPAWDGYFLVAVANQGRKRNSYYILTN</sequence>
<dbReference type="RefSeq" id="WP_231036013.1">
    <property type="nucleotide sequence ID" value="NZ_JAJNGX010000033.1"/>
</dbReference>
<dbReference type="AlphaFoldDB" id="A0A9Q2RUQ8"/>
<evidence type="ECO:0000256" key="1">
    <source>
        <dbReference type="SAM" id="SignalP"/>
    </source>
</evidence>
<organism evidence="2 3">
    <name type="scientific">Pseudosulfitobacter pseudonitzschiae</name>
    <dbReference type="NCBI Taxonomy" id="1402135"/>
    <lineage>
        <taxon>Bacteria</taxon>
        <taxon>Pseudomonadati</taxon>
        <taxon>Pseudomonadota</taxon>
        <taxon>Alphaproteobacteria</taxon>
        <taxon>Rhodobacterales</taxon>
        <taxon>Roseobacteraceae</taxon>
        <taxon>Pseudosulfitobacter</taxon>
    </lineage>
</organism>
<proteinExistence type="predicted"/>
<keyword evidence="1" id="KW-0732">Signal</keyword>
<name>A0A9Q2RUQ8_9RHOB</name>
<feature type="chain" id="PRO_5040320981" description="Peptidase C-terminal archaeal/bacterial domain-containing protein" evidence="1">
    <location>
        <begin position="25"/>
        <end position="235"/>
    </location>
</feature>
<comment type="caution">
    <text evidence="2">The sequence shown here is derived from an EMBL/GenBank/DDBJ whole genome shotgun (WGS) entry which is preliminary data.</text>
</comment>
<evidence type="ECO:0008006" key="4">
    <source>
        <dbReference type="Google" id="ProtNLM"/>
    </source>
</evidence>
<evidence type="ECO:0000313" key="3">
    <source>
        <dbReference type="Proteomes" id="UP000809337"/>
    </source>
</evidence>
<dbReference type="Proteomes" id="UP000809337">
    <property type="component" value="Unassembled WGS sequence"/>
</dbReference>
<feature type="signal peptide" evidence="1">
    <location>
        <begin position="1"/>
        <end position="24"/>
    </location>
</feature>
<dbReference type="EMBL" id="JAFBWN010000032">
    <property type="protein sequence ID" value="MBM2357265.1"/>
    <property type="molecule type" value="Genomic_DNA"/>
</dbReference>